<accession>A0AA90SEE5</accession>
<sequence>VYPQSAVIANDDRTYQFIKFNESSNPVTITTLGYGDVLPAASFTQVLVAIESIFSRSHALAWECIRSLIKW</sequence>
<protein>
    <recommendedName>
        <fullName evidence="3">Potassium channel domain-containing protein</fullName>
    </recommendedName>
</protein>
<keyword evidence="2" id="KW-1185">Reference proteome</keyword>
<dbReference type="Gene3D" id="1.10.287.70">
    <property type="match status" value="1"/>
</dbReference>
<organism evidence="1 2">
    <name type="scientific">Candidatus Endonucleibacter bathymodioli</name>
    <dbReference type="NCBI Taxonomy" id="539814"/>
    <lineage>
        <taxon>Bacteria</taxon>
        <taxon>Pseudomonadati</taxon>
        <taxon>Pseudomonadota</taxon>
        <taxon>Gammaproteobacteria</taxon>
        <taxon>Oceanospirillales</taxon>
        <taxon>Endozoicomonadaceae</taxon>
        <taxon>Candidatus Endonucleibacter</taxon>
    </lineage>
</organism>
<dbReference type="AlphaFoldDB" id="A0AA90SEE5"/>
<proteinExistence type="predicted"/>
<evidence type="ECO:0000313" key="2">
    <source>
        <dbReference type="Proteomes" id="UP001178148"/>
    </source>
</evidence>
<feature type="non-terminal residue" evidence="1">
    <location>
        <position position="1"/>
    </location>
</feature>
<dbReference type="Proteomes" id="UP001178148">
    <property type="component" value="Unassembled WGS sequence"/>
</dbReference>
<evidence type="ECO:0000313" key="1">
    <source>
        <dbReference type="EMBL" id="MDP0590397.1"/>
    </source>
</evidence>
<name>A0AA90SEE5_9GAMM</name>
<gene>
    <name evidence="1" type="ORF">QS748_14885</name>
</gene>
<dbReference type="EMBL" id="JASXSV010000067">
    <property type="protein sequence ID" value="MDP0590397.1"/>
    <property type="molecule type" value="Genomic_DNA"/>
</dbReference>
<evidence type="ECO:0008006" key="3">
    <source>
        <dbReference type="Google" id="ProtNLM"/>
    </source>
</evidence>
<comment type="caution">
    <text evidence="1">The sequence shown here is derived from an EMBL/GenBank/DDBJ whole genome shotgun (WGS) entry which is preliminary data.</text>
</comment>
<dbReference type="SUPFAM" id="SSF81324">
    <property type="entry name" value="Voltage-gated potassium channels"/>
    <property type="match status" value="1"/>
</dbReference>
<reference evidence="1 2" key="1">
    <citation type="journal article" date="2023" name="bioRxiv">
        <title>An intranuclear bacterial parasite of deep-sea mussels expresses apoptosis inhibitors acquired from its host.</title>
        <authorList>
            <person name="Gonzalez Porras M.A."/>
            <person name="Assie A."/>
            <person name="Tietjen M."/>
            <person name="Violette M."/>
            <person name="Kleiner M."/>
            <person name="Gruber-Vodicka H."/>
            <person name="Dubilier N."/>
            <person name="Leisch N."/>
        </authorList>
    </citation>
    <scope>NUCLEOTIDE SEQUENCE [LARGE SCALE GENOMIC DNA]</scope>
    <source>
        <strain evidence="1">IAP13</strain>
    </source>
</reference>